<dbReference type="SMART" id="SM00388">
    <property type="entry name" value="HisKA"/>
    <property type="match status" value="1"/>
</dbReference>
<dbReference type="PANTHER" id="PTHR45436">
    <property type="entry name" value="SENSOR HISTIDINE KINASE YKOH"/>
    <property type="match status" value="1"/>
</dbReference>
<organism evidence="14 15">
    <name type="scientific">Inhella proteolytica</name>
    <dbReference type="NCBI Taxonomy" id="2795029"/>
    <lineage>
        <taxon>Bacteria</taxon>
        <taxon>Pseudomonadati</taxon>
        <taxon>Pseudomonadota</taxon>
        <taxon>Betaproteobacteria</taxon>
        <taxon>Burkholderiales</taxon>
        <taxon>Sphaerotilaceae</taxon>
        <taxon>Inhella</taxon>
    </lineage>
</organism>
<dbReference type="SUPFAM" id="SSF55874">
    <property type="entry name" value="ATPase domain of HSP90 chaperone/DNA topoisomerase II/histidine kinase"/>
    <property type="match status" value="1"/>
</dbReference>
<evidence type="ECO:0000259" key="13">
    <source>
        <dbReference type="PROSITE" id="PS50885"/>
    </source>
</evidence>
<dbReference type="GO" id="GO:0005886">
    <property type="term" value="C:plasma membrane"/>
    <property type="evidence" value="ECO:0007669"/>
    <property type="project" value="TreeGrafter"/>
</dbReference>
<keyword evidence="4" id="KW-0597">Phosphoprotein</keyword>
<evidence type="ECO:0000256" key="10">
    <source>
        <dbReference type="SAM" id="MobiDB-lite"/>
    </source>
</evidence>
<dbReference type="AlphaFoldDB" id="A0A931NG78"/>
<dbReference type="PANTHER" id="PTHR45436:SF16">
    <property type="entry name" value="HISTIDINE KINASE"/>
    <property type="match status" value="1"/>
</dbReference>
<keyword evidence="15" id="KW-1185">Reference proteome</keyword>
<dbReference type="InterPro" id="IPR005467">
    <property type="entry name" value="His_kinase_dom"/>
</dbReference>
<feature type="region of interest" description="Disordered" evidence="10">
    <location>
        <begin position="406"/>
        <end position="425"/>
    </location>
</feature>
<reference evidence="14" key="1">
    <citation type="submission" date="2020-12" db="EMBL/GenBank/DDBJ databases">
        <title>The genome sequence of Inhella sp. 1Y17.</title>
        <authorList>
            <person name="Liu Y."/>
        </authorList>
    </citation>
    <scope>NUCLEOTIDE SEQUENCE</scope>
    <source>
        <strain evidence="14">1Y17</strain>
    </source>
</reference>
<evidence type="ECO:0000256" key="1">
    <source>
        <dbReference type="ARBA" id="ARBA00000085"/>
    </source>
</evidence>
<dbReference type="SMART" id="SM00387">
    <property type="entry name" value="HATPase_c"/>
    <property type="match status" value="1"/>
</dbReference>
<keyword evidence="11" id="KW-0472">Membrane</keyword>
<dbReference type="Gene3D" id="1.10.287.130">
    <property type="match status" value="1"/>
</dbReference>
<dbReference type="Pfam" id="PF00512">
    <property type="entry name" value="HisKA"/>
    <property type="match status" value="1"/>
</dbReference>
<dbReference type="EMBL" id="JAEDAK010000004">
    <property type="protein sequence ID" value="MBH9576871.1"/>
    <property type="molecule type" value="Genomic_DNA"/>
</dbReference>
<evidence type="ECO:0000256" key="5">
    <source>
        <dbReference type="ARBA" id="ARBA00022679"/>
    </source>
</evidence>
<evidence type="ECO:0000256" key="7">
    <source>
        <dbReference type="ARBA" id="ARBA00022777"/>
    </source>
</evidence>
<comment type="catalytic activity">
    <reaction evidence="1">
        <text>ATP + protein L-histidine = ADP + protein N-phospho-L-histidine.</text>
        <dbReference type="EC" id="2.7.13.3"/>
    </reaction>
</comment>
<dbReference type="SUPFAM" id="SSF47384">
    <property type="entry name" value="Homodimeric domain of signal transducing histidine kinase"/>
    <property type="match status" value="1"/>
</dbReference>
<evidence type="ECO:0000256" key="3">
    <source>
        <dbReference type="ARBA" id="ARBA00012438"/>
    </source>
</evidence>
<evidence type="ECO:0000313" key="14">
    <source>
        <dbReference type="EMBL" id="MBH9576871.1"/>
    </source>
</evidence>
<keyword evidence="5" id="KW-0808">Transferase</keyword>
<sequence>MNFRRRLLLAFWLLALGISLLFSLFAMVFAYTVEDRFLERQLEQEGARLSAARARTGAWPAPSAPQFRLLAQAAELPDGLSAQLAAEPQRREFSGAAGRHYHLLQLDGAWLLAEVSDWLVVRPQREGLLGWLALWTLGMLAAALALGAWLARRLSKPLQGLAARLQQGRPEALPQDLSAGLGADEVGQLARALDALHARTQAFIAREQAFTRDASHELRTPLAVLKLALEDAQPDARQLARMRRAAQQLEQTLDSLLWLAREPGADAPAECAPLPLIEQWALDQAETLEGRPLQLDLPRTHRLALPEPVARLVLGNLLGNALAHGRGAIHIGVAADGALCIRNPSPALPAGIGQPFVKGESSTGIGLGLAIVQGLLERHGARLALEHQQGWTELRLWAAGLSADRARPDAAGTPTAAATARPRRP</sequence>
<dbReference type="GO" id="GO:0000155">
    <property type="term" value="F:phosphorelay sensor kinase activity"/>
    <property type="evidence" value="ECO:0007669"/>
    <property type="project" value="InterPro"/>
</dbReference>
<feature type="domain" description="HAMP" evidence="13">
    <location>
        <begin position="152"/>
        <end position="205"/>
    </location>
</feature>
<dbReference type="Gene3D" id="6.10.340.10">
    <property type="match status" value="1"/>
</dbReference>
<protein>
    <recommendedName>
        <fullName evidence="3">histidine kinase</fullName>
        <ecNumber evidence="3">2.7.13.3</ecNumber>
    </recommendedName>
</protein>
<dbReference type="RefSeq" id="WP_198110479.1">
    <property type="nucleotide sequence ID" value="NZ_JAEDAK010000004.1"/>
</dbReference>
<keyword evidence="9" id="KW-0902">Two-component regulatory system</keyword>
<dbReference type="PROSITE" id="PS50885">
    <property type="entry name" value="HAMP"/>
    <property type="match status" value="1"/>
</dbReference>
<comment type="subcellular location">
    <subcellularLocation>
        <location evidence="2">Membrane</location>
    </subcellularLocation>
</comment>
<evidence type="ECO:0000256" key="8">
    <source>
        <dbReference type="ARBA" id="ARBA00022989"/>
    </source>
</evidence>
<evidence type="ECO:0000259" key="12">
    <source>
        <dbReference type="PROSITE" id="PS50109"/>
    </source>
</evidence>
<dbReference type="InterPro" id="IPR003660">
    <property type="entry name" value="HAMP_dom"/>
</dbReference>
<evidence type="ECO:0000256" key="11">
    <source>
        <dbReference type="SAM" id="Phobius"/>
    </source>
</evidence>
<feature type="domain" description="Histidine kinase" evidence="12">
    <location>
        <begin position="213"/>
        <end position="396"/>
    </location>
</feature>
<feature type="compositionally biased region" description="Low complexity" evidence="10">
    <location>
        <begin position="409"/>
        <end position="425"/>
    </location>
</feature>
<dbReference type="PROSITE" id="PS50109">
    <property type="entry name" value="HIS_KIN"/>
    <property type="match status" value="1"/>
</dbReference>
<evidence type="ECO:0000256" key="6">
    <source>
        <dbReference type="ARBA" id="ARBA00022692"/>
    </source>
</evidence>
<name>A0A931NG78_9BURK</name>
<feature type="transmembrane region" description="Helical" evidence="11">
    <location>
        <begin position="128"/>
        <end position="151"/>
    </location>
</feature>
<comment type="caution">
    <text evidence="14">The sequence shown here is derived from an EMBL/GenBank/DDBJ whole genome shotgun (WGS) entry which is preliminary data.</text>
</comment>
<dbReference type="CDD" id="cd00082">
    <property type="entry name" value="HisKA"/>
    <property type="match status" value="1"/>
</dbReference>
<dbReference type="InterPro" id="IPR050428">
    <property type="entry name" value="TCS_sensor_his_kinase"/>
</dbReference>
<dbReference type="InterPro" id="IPR036097">
    <property type="entry name" value="HisK_dim/P_sf"/>
</dbReference>
<evidence type="ECO:0000313" key="15">
    <source>
        <dbReference type="Proteomes" id="UP000613266"/>
    </source>
</evidence>
<dbReference type="InterPro" id="IPR003661">
    <property type="entry name" value="HisK_dim/P_dom"/>
</dbReference>
<evidence type="ECO:0000256" key="2">
    <source>
        <dbReference type="ARBA" id="ARBA00004370"/>
    </source>
</evidence>
<accession>A0A931NG78</accession>
<gene>
    <name evidence="14" type="ORF">I7X39_08135</name>
</gene>
<keyword evidence="6 11" id="KW-0812">Transmembrane</keyword>
<dbReference type="EC" id="2.7.13.3" evidence="3"/>
<evidence type="ECO:0000256" key="4">
    <source>
        <dbReference type="ARBA" id="ARBA00022553"/>
    </source>
</evidence>
<dbReference type="Pfam" id="PF02518">
    <property type="entry name" value="HATPase_c"/>
    <property type="match status" value="1"/>
</dbReference>
<dbReference type="Gene3D" id="3.30.565.10">
    <property type="entry name" value="Histidine kinase-like ATPase, C-terminal domain"/>
    <property type="match status" value="1"/>
</dbReference>
<proteinExistence type="predicted"/>
<dbReference type="InterPro" id="IPR003594">
    <property type="entry name" value="HATPase_dom"/>
</dbReference>
<evidence type="ECO:0000256" key="9">
    <source>
        <dbReference type="ARBA" id="ARBA00023012"/>
    </source>
</evidence>
<keyword evidence="8 11" id="KW-1133">Transmembrane helix</keyword>
<keyword evidence="7 14" id="KW-0418">Kinase</keyword>
<dbReference type="InterPro" id="IPR036890">
    <property type="entry name" value="HATPase_C_sf"/>
</dbReference>
<dbReference type="Proteomes" id="UP000613266">
    <property type="component" value="Unassembled WGS sequence"/>
</dbReference>